<dbReference type="Proteomes" id="UP000596083">
    <property type="component" value="Chromosome"/>
</dbReference>
<protein>
    <submittedName>
        <fullName evidence="1">Uncharacterized protein</fullName>
    </submittedName>
</protein>
<evidence type="ECO:0000313" key="2">
    <source>
        <dbReference type="Proteomes" id="UP000596083"/>
    </source>
</evidence>
<name>A0A7T7KK48_9HYPH</name>
<gene>
    <name evidence="1" type="ORF">JET14_13360</name>
</gene>
<proteinExistence type="predicted"/>
<organism evidence="1 2">
    <name type="scientific">Martelella lutilitoris</name>
    <dbReference type="NCBI Taxonomy" id="2583532"/>
    <lineage>
        <taxon>Bacteria</taxon>
        <taxon>Pseudomonadati</taxon>
        <taxon>Pseudomonadota</taxon>
        <taxon>Alphaproteobacteria</taxon>
        <taxon>Hyphomicrobiales</taxon>
        <taxon>Aurantimonadaceae</taxon>
        <taxon>Martelella</taxon>
    </lineage>
</organism>
<dbReference type="RefSeq" id="WP_200334143.1">
    <property type="nucleotide sequence ID" value="NZ_CP066786.1"/>
</dbReference>
<sequence>MTDAHIAAICAEYGIRIVGKSDRLSVKETRATACLRRIYEMHGEGHFRLVLSTVAETENNAGRLHDSLLYAVSDLVLANRELIEDDASRWLAVFDRCEVGQIQWEARGADAIMSRRHYIAAGIFRHVYREFGDRAIEPDLFDDERVA</sequence>
<dbReference type="EMBL" id="CP066786">
    <property type="protein sequence ID" value="QQM29312.1"/>
    <property type="molecule type" value="Genomic_DNA"/>
</dbReference>
<dbReference type="KEGG" id="mlut:JET14_13360"/>
<dbReference type="AlphaFoldDB" id="A0A7T7KK48"/>
<accession>A0A7T7KK48</accession>
<reference evidence="1 2" key="1">
    <citation type="submission" date="2020-12" db="EMBL/GenBank/DDBJ databases">
        <authorList>
            <person name="Zheng R.K."/>
            <person name="Sun C.M."/>
        </authorList>
    </citation>
    <scope>NUCLEOTIDE SEQUENCE [LARGE SCALE GENOMIC DNA]</scope>
    <source>
        <strain evidence="1 2">ZRK001</strain>
    </source>
</reference>
<evidence type="ECO:0000313" key="1">
    <source>
        <dbReference type="EMBL" id="QQM29312.1"/>
    </source>
</evidence>